<dbReference type="RefSeq" id="WP_246243493.1">
    <property type="nucleotide sequence ID" value="NZ_BLKT01000003.1"/>
</dbReference>
<comment type="caution">
    <text evidence="2">The sequence shown here is derived from an EMBL/GenBank/DDBJ whole genome shotgun (WGS) entry which is preliminary data.</text>
</comment>
<evidence type="ECO:0000313" key="2">
    <source>
        <dbReference type="EMBL" id="GFG56041.1"/>
    </source>
</evidence>
<dbReference type="AlphaFoldDB" id="A0A7I9WE63"/>
<sequence length="249" mass="26011">MHLIDIAGLPFKLGAALRHKRAFHPNGVTAVGRIERTAPATTGLPVASGEVIGRLSKGVGLPGGLADFAGLAWRMVPQSPGATPWDVLMVSAGSSALGRVVLRPATAWPHADFSTLMPLSYAGQNWWLQANVIGDVGSPALALQPISEQLRNGRPIRIEIRQATFGQAPTSLAILTFTHLLPEGEQETLAFDPTRNSAPGVTLSPGWLTALRRARTAAAVRADATIDQSGGSWPSATSGATSRVAIPPS</sequence>
<proteinExistence type="predicted"/>
<organism evidence="2 3">
    <name type="scientific">Mycolicibacterium murale</name>
    <dbReference type="NCBI Taxonomy" id="182220"/>
    <lineage>
        <taxon>Bacteria</taxon>
        <taxon>Bacillati</taxon>
        <taxon>Actinomycetota</taxon>
        <taxon>Actinomycetes</taxon>
        <taxon>Mycobacteriales</taxon>
        <taxon>Mycobacteriaceae</taxon>
        <taxon>Mycolicibacterium</taxon>
    </lineage>
</organism>
<feature type="compositionally biased region" description="Polar residues" evidence="1">
    <location>
        <begin position="226"/>
        <end position="241"/>
    </location>
</feature>
<gene>
    <name evidence="2" type="ORF">MMUR_01770</name>
</gene>
<dbReference type="Proteomes" id="UP000465241">
    <property type="component" value="Unassembled WGS sequence"/>
</dbReference>
<feature type="region of interest" description="Disordered" evidence="1">
    <location>
        <begin position="226"/>
        <end position="249"/>
    </location>
</feature>
<protein>
    <recommendedName>
        <fullName evidence="4">Phosphodiesterase</fullName>
    </recommendedName>
</protein>
<dbReference type="EMBL" id="BLKT01000003">
    <property type="protein sequence ID" value="GFG56041.1"/>
    <property type="molecule type" value="Genomic_DNA"/>
</dbReference>
<accession>A0A7I9WE63</accession>
<reference evidence="2 3" key="1">
    <citation type="journal article" date="2019" name="Emerg. Microbes Infect.">
        <title>Comprehensive subspecies identification of 175 nontuberculous mycobacteria species based on 7547 genomic profiles.</title>
        <authorList>
            <person name="Matsumoto Y."/>
            <person name="Kinjo T."/>
            <person name="Motooka D."/>
            <person name="Nabeya D."/>
            <person name="Jung N."/>
            <person name="Uechi K."/>
            <person name="Horii T."/>
            <person name="Iida T."/>
            <person name="Fujita J."/>
            <person name="Nakamura S."/>
        </authorList>
    </citation>
    <scope>NUCLEOTIDE SEQUENCE [LARGE SCALE GENOMIC DNA]</scope>
    <source>
        <strain evidence="2 3">JCM 13392</strain>
    </source>
</reference>
<evidence type="ECO:0008006" key="4">
    <source>
        <dbReference type="Google" id="ProtNLM"/>
    </source>
</evidence>
<keyword evidence="3" id="KW-1185">Reference proteome</keyword>
<evidence type="ECO:0000313" key="3">
    <source>
        <dbReference type="Proteomes" id="UP000465241"/>
    </source>
</evidence>
<evidence type="ECO:0000256" key="1">
    <source>
        <dbReference type="SAM" id="MobiDB-lite"/>
    </source>
</evidence>
<name>A0A7I9WE63_9MYCO</name>